<evidence type="ECO:0000256" key="4">
    <source>
        <dbReference type="ARBA" id="ARBA00022614"/>
    </source>
</evidence>
<evidence type="ECO:0000256" key="9">
    <source>
        <dbReference type="ARBA" id="ARBA00023136"/>
    </source>
</evidence>
<evidence type="ECO:0000259" key="13">
    <source>
        <dbReference type="Pfam" id="PF08263"/>
    </source>
</evidence>
<comment type="subcellular location">
    <subcellularLocation>
        <location evidence="1">Cell membrane</location>
        <topology evidence="1">Single-pass type I membrane protein</topology>
    </subcellularLocation>
</comment>
<keyword evidence="11" id="KW-0325">Glycoprotein</keyword>
<dbReference type="SMART" id="SM00369">
    <property type="entry name" value="LRR_TYP"/>
    <property type="match status" value="5"/>
</dbReference>
<protein>
    <recommendedName>
        <fullName evidence="13">Leucine-rich repeat-containing N-terminal plant-type domain-containing protein</fullName>
    </recommendedName>
</protein>
<feature type="chain" id="PRO_5040973086" description="Leucine-rich repeat-containing N-terminal plant-type domain-containing protein" evidence="12">
    <location>
        <begin position="24"/>
        <end position="579"/>
    </location>
</feature>
<dbReference type="SUPFAM" id="SSF52058">
    <property type="entry name" value="L domain-like"/>
    <property type="match status" value="2"/>
</dbReference>
<dbReference type="PANTHER" id="PTHR48063:SF98">
    <property type="entry name" value="LRR RECEPTOR-LIKE SERINE_THREONINE-PROTEIN KINASE FLS2"/>
    <property type="match status" value="1"/>
</dbReference>
<keyword evidence="4" id="KW-0433">Leucine-rich repeat</keyword>
<evidence type="ECO:0000256" key="5">
    <source>
        <dbReference type="ARBA" id="ARBA00022692"/>
    </source>
</evidence>
<keyword evidence="3" id="KW-1003">Cell membrane</keyword>
<dbReference type="InterPro" id="IPR003591">
    <property type="entry name" value="Leu-rich_rpt_typical-subtyp"/>
</dbReference>
<feature type="signal peptide" evidence="12">
    <location>
        <begin position="1"/>
        <end position="23"/>
    </location>
</feature>
<evidence type="ECO:0000256" key="2">
    <source>
        <dbReference type="ARBA" id="ARBA00009592"/>
    </source>
</evidence>
<evidence type="ECO:0000256" key="8">
    <source>
        <dbReference type="ARBA" id="ARBA00022989"/>
    </source>
</evidence>
<dbReference type="EMBL" id="BSYR01000010">
    <property type="protein sequence ID" value="GMI73280.1"/>
    <property type="molecule type" value="Genomic_DNA"/>
</dbReference>
<name>A0A9W7LS43_HIBTR</name>
<dbReference type="Pfam" id="PF00560">
    <property type="entry name" value="LRR_1"/>
    <property type="match status" value="7"/>
</dbReference>
<organism evidence="14 15">
    <name type="scientific">Hibiscus trionum</name>
    <name type="common">Flower of an hour</name>
    <dbReference type="NCBI Taxonomy" id="183268"/>
    <lineage>
        <taxon>Eukaryota</taxon>
        <taxon>Viridiplantae</taxon>
        <taxon>Streptophyta</taxon>
        <taxon>Embryophyta</taxon>
        <taxon>Tracheophyta</taxon>
        <taxon>Spermatophyta</taxon>
        <taxon>Magnoliopsida</taxon>
        <taxon>eudicotyledons</taxon>
        <taxon>Gunneridae</taxon>
        <taxon>Pentapetalae</taxon>
        <taxon>rosids</taxon>
        <taxon>malvids</taxon>
        <taxon>Malvales</taxon>
        <taxon>Malvaceae</taxon>
        <taxon>Malvoideae</taxon>
        <taxon>Hibiscus</taxon>
    </lineage>
</organism>
<dbReference type="Pfam" id="PF08263">
    <property type="entry name" value="LRRNT_2"/>
    <property type="match status" value="1"/>
</dbReference>
<keyword evidence="9" id="KW-0472">Membrane</keyword>
<keyword evidence="10" id="KW-0675">Receptor</keyword>
<comment type="similarity">
    <text evidence="2">Belongs to the RLP family.</text>
</comment>
<gene>
    <name evidence="14" type="ORF">HRI_000997300</name>
</gene>
<dbReference type="InterPro" id="IPR032675">
    <property type="entry name" value="LRR_dom_sf"/>
</dbReference>
<dbReference type="PRINTS" id="PR00019">
    <property type="entry name" value="LEURICHRPT"/>
</dbReference>
<dbReference type="PROSITE" id="PS51450">
    <property type="entry name" value="LRR"/>
    <property type="match status" value="1"/>
</dbReference>
<evidence type="ECO:0000256" key="10">
    <source>
        <dbReference type="ARBA" id="ARBA00023170"/>
    </source>
</evidence>
<evidence type="ECO:0000256" key="6">
    <source>
        <dbReference type="ARBA" id="ARBA00022729"/>
    </source>
</evidence>
<evidence type="ECO:0000256" key="1">
    <source>
        <dbReference type="ARBA" id="ARBA00004251"/>
    </source>
</evidence>
<proteinExistence type="inferred from homology"/>
<evidence type="ECO:0000256" key="12">
    <source>
        <dbReference type="SAM" id="SignalP"/>
    </source>
</evidence>
<reference evidence="14" key="1">
    <citation type="submission" date="2023-05" db="EMBL/GenBank/DDBJ databases">
        <title>Genome and transcriptome analyses reveal genes involved in the formation of fine ridges on petal epidermal cells in Hibiscus trionum.</title>
        <authorList>
            <person name="Koshimizu S."/>
            <person name="Masuda S."/>
            <person name="Ishii T."/>
            <person name="Shirasu K."/>
            <person name="Hoshino A."/>
            <person name="Arita M."/>
        </authorList>
    </citation>
    <scope>NUCLEOTIDE SEQUENCE</scope>
    <source>
        <strain evidence="14">Hamamatsu line</strain>
    </source>
</reference>
<comment type="caution">
    <text evidence="14">The sequence shown here is derived from an EMBL/GenBank/DDBJ whole genome shotgun (WGS) entry which is preliminary data.</text>
</comment>
<dbReference type="FunFam" id="3.80.10.10:FF:000095">
    <property type="entry name" value="LRR receptor-like serine/threonine-protein kinase GSO1"/>
    <property type="match status" value="1"/>
</dbReference>
<keyword evidence="7" id="KW-0677">Repeat</keyword>
<feature type="domain" description="Leucine-rich repeat-containing N-terminal plant-type" evidence="13">
    <location>
        <begin position="32"/>
        <end position="70"/>
    </location>
</feature>
<accession>A0A9W7LS43</accession>
<evidence type="ECO:0000256" key="11">
    <source>
        <dbReference type="ARBA" id="ARBA00023180"/>
    </source>
</evidence>
<evidence type="ECO:0000256" key="3">
    <source>
        <dbReference type="ARBA" id="ARBA00022475"/>
    </source>
</evidence>
<dbReference type="Proteomes" id="UP001165190">
    <property type="component" value="Unassembled WGS sequence"/>
</dbReference>
<evidence type="ECO:0000313" key="14">
    <source>
        <dbReference type="EMBL" id="GMI73280.1"/>
    </source>
</evidence>
<keyword evidence="8" id="KW-1133">Transmembrane helix</keyword>
<dbReference type="FunFam" id="3.80.10.10:FF:000111">
    <property type="entry name" value="LRR receptor-like serine/threonine-protein kinase ERECTA"/>
    <property type="match status" value="1"/>
</dbReference>
<keyword evidence="5" id="KW-0812">Transmembrane</keyword>
<dbReference type="InterPro" id="IPR046956">
    <property type="entry name" value="RLP23-like"/>
</dbReference>
<dbReference type="Pfam" id="PF13855">
    <property type="entry name" value="LRR_8"/>
    <property type="match status" value="1"/>
</dbReference>
<keyword evidence="15" id="KW-1185">Reference proteome</keyword>
<dbReference type="GO" id="GO:0005886">
    <property type="term" value="C:plasma membrane"/>
    <property type="evidence" value="ECO:0007669"/>
    <property type="project" value="UniProtKB-SubCell"/>
</dbReference>
<dbReference type="OrthoDB" id="8731593at2759"/>
<dbReference type="Gene3D" id="3.80.10.10">
    <property type="entry name" value="Ribonuclease Inhibitor"/>
    <property type="match status" value="2"/>
</dbReference>
<sequence>MDFVATTLFLMLLCSNMFCNCKGISEPTCIGTERSALLRFKQDLKHSSNMLADWTPGNQDCCKWVGVFCDTATGHVTELHLGSSNDTIASAGAHGSSRRLNLKLGGELNPALQDLKSLSYLDLSNNDFNQTQIPHWFWNFTSNLQYLNISWNRFQGKVPDFLTNYHASLVLDLSFNNFTGSLPRISSNVTALDLSNNGFSGSMSQFLCHKKHMMKLEVLSLGANLLSGQIPDCWEKWGSLVAIELCDNNLSGKIPGSMEALTSLQSLHLRNNNLVGEIPGSLSNCTELLTLDLSANHLSGQIPPWMGQRLSKLIIISLGSNMFHGRIPSQICGLTSLQILDLSHNNLSANIPSCINNLTAMITRNESNGRISYKTSKGCFFDNIALTMKGVVFDYSSTLKLIRLVDLSDNNLSGEIPEEMTGLIGLLSLNLSRNHLVGKIPGNIGAMNTLECVDLSENRLSGEIPESMSRLTFLSYLNLSYNNLSGKIPSGTQLQSFSSSSFVGNSLYGPPLTNASTGSKAAAPISDNVGENVVAGTKVNWFVICLECGFWFGFVCVAFPLLFTDKWDSCVFSIRSLIF</sequence>
<dbReference type="AlphaFoldDB" id="A0A9W7LS43"/>
<dbReference type="InterPro" id="IPR013210">
    <property type="entry name" value="LRR_N_plant-typ"/>
</dbReference>
<keyword evidence="6 12" id="KW-0732">Signal</keyword>
<evidence type="ECO:0000256" key="7">
    <source>
        <dbReference type="ARBA" id="ARBA00022737"/>
    </source>
</evidence>
<dbReference type="InterPro" id="IPR001611">
    <property type="entry name" value="Leu-rich_rpt"/>
</dbReference>
<dbReference type="PANTHER" id="PTHR48063">
    <property type="entry name" value="LRR RECEPTOR-LIKE KINASE"/>
    <property type="match status" value="1"/>
</dbReference>
<evidence type="ECO:0000313" key="15">
    <source>
        <dbReference type="Proteomes" id="UP001165190"/>
    </source>
</evidence>